<dbReference type="OrthoDB" id="8527955at2"/>
<proteinExistence type="predicted"/>
<feature type="transmembrane region" description="Helical" evidence="1">
    <location>
        <begin position="122"/>
        <end position="142"/>
    </location>
</feature>
<protein>
    <recommendedName>
        <fullName evidence="2">DUF4401 domain-containing protein</fullName>
    </recommendedName>
</protein>
<feature type="transmembrane region" description="Helical" evidence="1">
    <location>
        <begin position="307"/>
        <end position="326"/>
    </location>
</feature>
<feature type="transmembrane region" description="Helical" evidence="1">
    <location>
        <begin position="172"/>
        <end position="193"/>
    </location>
</feature>
<dbReference type="RefSeq" id="WP_068616140.1">
    <property type="nucleotide sequence ID" value="NZ_CP016268.1"/>
</dbReference>
<evidence type="ECO:0000256" key="1">
    <source>
        <dbReference type="SAM" id="Phobius"/>
    </source>
</evidence>
<feature type="transmembrane region" description="Helical" evidence="1">
    <location>
        <begin position="240"/>
        <end position="259"/>
    </location>
</feature>
<evidence type="ECO:0000313" key="4">
    <source>
        <dbReference type="Proteomes" id="UP000092695"/>
    </source>
</evidence>
<name>A0A193LGF0_9GAMM</name>
<accession>A0A193LGF0</accession>
<sequence>MTTRISLLDVVSQLATEGLLDEDGKARADAFVASRSFSQPWYIRTMVAIGAWLASLLLISFVTGFTLAFEGGYAFVGLALVLAAVVVRRNNDSDFLVQASMAVSLAGQALLSWGIVEAFGSNNHNIVLSLAIVLCSVMFGVFPDRIHRTLMVLFAAVSTTALLYSWELNAVVPLVGPLLTAAAVYLHSQQSFLIARGFGHYVRPLMNGLVLSAFGVLLLSTVYILPELGTIEPQIYPRPWLSTVLFGAIFLGVGAKIGASLADSINRASRLVITLLMFAVIGASWFAPGLILALIVVTLGVANGHKALMGAGIAFFVVFLATYFYGIEVTLRTKSMTLVATGVSILLARWLVLRILAGNDQGGRQNA</sequence>
<feature type="transmembrane region" description="Helical" evidence="1">
    <location>
        <begin position="41"/>
        <end position="65"/>
    </location>
</feature>
<evidence type="ECO:0000313" key="3">
    <source>
        <dbReference type="EMBL" id="ANO51620.1"/>
    </source>
</evidence>
<dbReference type="EMBL" id="CP016268">
    <property type="protein sequence ID" value="ANO51620.1"/>
    <property type="molecule type" value="Genomic_DNA"/>
</dbReference>
<dbReference type="Pfam" id="PF14351">
    <property type="entry name" value="DUF4401"/>
    <property type="match status" value="1"/>
</dbReference>
<keyword evidence="1" id="KW-1133">Transmembrane helix</keyword>
<evidence type="ECO:0000259" key="2">
    <source>
        <dbReference type="Pfam" id="PF14351"/>
    </source>
</evidence>
<feature type="transmembrane region" description="Helical" evidence="1">
    <location>
        <begin position="205"/>
        <end position="225"/>
    </location>
</feature>
<keyword evidence="1" id="KW-0812">Transmembrane</keyword>
<feature type="domain" description="DUF4401" evidence="2">
    <location>
        <begin position="40"/>
        <end position="354"/>
    </location>
</feature>
<gene>
    <name evidence="3" type="ORF">BA177_10775</name>
</gene>
<feature type="transmembrane region" description="Helical" evidence="1">
    <location>
        <begin position="71"/>
        <end position="88"/>
    </location>
</feature>
<keyword evidence="1" id="KW-0472">Membrane</keyword>
<keyword evidence="4" id="KW-1185">Reference proteome</keyword>
<feature type="transmembrane region" description="Helical" evidence="1">
    <location>
        <begin position="95"/>
        <end position="116"/>
    </location>
</feature>
<dbReference type="KEGG" id="woc:BA177_10775"/>
<dbReference type="AlphaFoldDB" id="A0A193LGF0"/>
<feature type="transmembrane region" description="Helical" evidence="1">
    <location>
        <begin position="149"/>
        <end position="166"/>
    </location>
</feature>
<feature type="transmembrane region" description="Helical" evidence="1">
    <location>
        <begin position="338"/>
        <end position="357"/>
    </location>
</feature>
<dbReference type="InterPro" id="IPR025513">
    <property type="entry name" value="DUF4401"/>
</dbReference>
<dbReference type="STRING" id="1548547.BA177_10775"/>
<dbReference type="Proteomes" id="UP000092695">
    <property type="component" value="Chromosome"/>
</dbReference>
<feature type="transmembrane region" description="Helical" evidence="1">
    <location>
        <begin position="271"/>
        <end position="301"/>
    </location>
</feature>
<organism evidence="3 4">
    <name type="scientific">Woeseia oceani</name>
    <dbReference type="NCBI Taxonomy" id="1548547"/>
    <lineage>
        <taxon>Bacteria</taxon>
        <taxon>Pseudomonadati</taxon>
        <taxon>Pseudomonadota</taxon>
        <taxon>Gammaproteobacteria</taxon>
        <taxon>Woeseiales</taxon>
        <taxon>Woeseiaceae</taxon>
        <taxon>Woeseia</taxon>
    </lineage>
</organism>
<reference evidence="3 4" key="1">
    <citation type="submission" date="2016-06" db="EMBL/GenBank/DDBJ databases">
        <title>Complete genome sequence of a deep-branching marine Gamma Proteobacterium Woeseia oceani type strain XK5.</title>
        <authorList>
            <person name="Mu D."/>
            <person name="Du Z."/>
        </authorList>
    </citation>
    <scope>NUCLEOTIDE SEQUENCE [LARGE SCALE GENOMIC DNA]</scope>
    <source>
        <strain evidence="3 4">XK5</strain>
    </source>
</reference>